<evidence type="ECO:0000256" key="1">
    <source>
        <dbReference type="SAM" id="Coils"/>
    </source>
</evidence>
<name>A0ABY7EVW6_MYAAR</name>
<reference evidence="3" key="1">
    <citation type="submission" date="2022-11" db="EMBL/GenBank/DDBJ databases">
        <title>Centuries of genome instability and evolution in soft-shell clam transmissible cancer (bioRxiv).</title>
        <authorList>
            <person name="Hart S.F.M."/>
            <person name="Yonemitsu M.A."/>
            <person name="Giersch R.M."/>
            <person name="Beal B.F."/>
            <person name="Arriagada G."/>
            <person name="Davis B.W."/>
            <person name="Ostrander E.A."/>
            <person name="Goff S.P."/>
            <person name="Metzger M.J."/>
        </authorList>
    </citation>
    <scope>NUCLEOTIDE SEQUENCE</scope>
    <source>
        <strain evidence="3">MELC-2E11</strain>
        <tissue evidence="3">Siphon/mantle</tissue>
    </source>
</reference>
<evidence type="ECO:0000313" key="4">
    <source>
        <dbReference type="Proteomes" id="UP001164746"/>
    </source>
</evidence>
<feature type="signal peptide" evidence="2">
    <location>
        <begin position="1"/>
        <end position="22"/>
    </location>
</feature>
<feature type="chain" id="PRO_5045818954" evidence="2">
    <location>
        <begin position="23"/>
        <end position="138"/>
    </location>
</feature>
<evidence type="ECO:0000313" key="3">
    <source>
        <dbReference type="EMBL" id="WAR13244.1"/>
    </source>
</evidence>
<evidence type="ECO:0000256" key="2">
    <source>
        <dbReference type="SAM" id="SignalP"/>
    </source>
</evidence>
<accession>A0ABY7EVW6</accession>
<gene>
    <name evidence="3" type="ORF">MAR_027424</name>
</gene>
<keyword evidence="1" id="KW-0175">Coiled coil</keyword>
<keyword evidence="4" id="KW-1185">Reference proteome</keyword>
<dbReference type="Proteomes" id="UP001164746">
    <property type="component" value="Chromosome 8"/>
</dbReference>
<protein>
    <submittedName>
        <fullName evidence="3">Uncharacterized protein</fullName>
    </submittedName>
</protein>
<proteinExistence type="predicted"/>
<dbReference type="EMBL" id="CP111019">
    <property type="protein sequence ID" value="WAR13244.1"/>
    <property type="molecule type" value="Genomic_DNA"/>
</dbReference>
<sequence>MARTHVYFCALFISTFSSVVLALEPVCPVCSKYDYEEKLLERVIRMEFTVEKIVNDNKAAVSDQINEGLDIVRRENAQLRELISEMSTNLTDYERQQSNKVEESLSSARASLDDAIQLTKGYKDVSHIRNCNVHTVNT</sequence>
<feature type="coiled-coil region" evidence="1">
    <location>
        <begin position="69"/>
        <end position="96"/>
    </location>
</feature>
<organism evidence="3 4">
    <name type="scientific">Mya arenaria</name>
    <name type="common">Soft-shell clam</name>
    <dbReference type="NCBI Taxonomy" id="6604"/>
    <lineage>
        <taxon>Eukaryota</taxon>
        <taxon>Metazoa</taxon>
        <taxon>Spiralia</taxon>
        <taxon>Lophotrochozoa</taxon>
        <taxon>Mollusca</taxon>
        <taxon>Bivalvia</taxon>
        <taxon>Autobranchia</taxon>
        <taxon>Heteroconchia</taxon>
        <taxon>Euheterodonta</taxon>
        <taxon>Imparidentia</taxon>
        <taxon>Neoheterodontei</taxon>
        <taxon>Myida</taxon>
        <taxon>Myoidea</taxon>
        <taxon>Myidae</taxon>
        <taxon>Mya</taxon>
    </lineage>
</organism>
<keyword evidence="2" id="KW-0732">Signal</keyword>